<dbReference type="InterPro" id="IPR018488">
    <property type="entry name" value="cNMP-bd_CS"/>
</dbReference>
<dbReference type="InterPro" id="IPR014710">
    <property type="entry name" value="RmlC-like_jellyroll"/>
</dbReference>
<evidence type="ECO:0000313" key="8">
    <source>
        <dbReference type="EMBL" id="MBB6209634.1"/>
    </source>
</evidence>
<feature type="domain" description="Cyclic nucleotide-binding" evidence="6">
    <location>
        <begin position="607"/>
        <end position="698"/>
    </location>
</feature>
<dbReference type="RefSeq" id="WP_184262088.1">
    <property type="nucleotide sequence ID" value="NZ_JACIIX010000003.1"/>
</dbReference>
<dbReference type="InterPro" id="IPR011547">
    <property type="entry name" value="SLC26A/SulP_dom"/>
</dbReference>
<dbReference type="SMART" id="SM00100">
    <property type="entry name" value="cNMP"/>
    <property type="match status" value="1"/>
</dbReference>
<evidence type="ECO:0000313" key="9">
    <source>
        <dbReference type="Proteomes" id="UP000544872"/>
    </source>
</evidence>
<feature type="transmembrane region" description="Helical" evidence="5">
    <location>
        <begin position="390"/>
        <end position="420"/>
    </location>
</feature>
<feature type="transmembrane region" description="Helical" evidence="5">
    <location>
        <begin position="333"/>
        <end position="352"/>
    </location>
</feature>
<dbReference type="InterPro" id="IPR000595">
    <property type="entry name" value="cNMP-bd_dom"/>
</dbReference>
<dbReference type="SUPFAM" id="SSF52091">
    <property type="entry name" value="SpoIIaa-like"/>
    <property type="match status" value="1"/>
</dbReference>
<comment type="caution">
    <text evidence="8">The sequence shown here is derived from an EMBL/GenBank/DDBJ whole genome shotgun (WGS) entry which is preliminary data.</text>
</comment>
<proteinExistence type="predicted"/>
<feature type="transmembrane region" description="Helical" evidence="5">
    <location>
        <begin position="32"/>
        <end position="56"/>
    </location>
</feature>
<evidence type="ECO:0000256" key="4">
    <source>
        <dbReference type="ARBA" id="ARBA00023136"/>
    </source>
</evidence>
<dbReference type="PANTHER" id="PTHR43310:SF2">
    <property type="entry name" value="SLC26A_SULP TRANSPORTER DOMAIN-CONTAINING PROTEIN"/>
    <property type="match status" value="1"/>
</dbReference>
<keyword evidence="4 5" id="KW-0472">Membrane</keyword>
<feature type="transmembrane region" description="Helical" evidence="5">
    <location>
        <begin position="130"/>
        <end position="151"/>
    </location>
</feature>
<dbReference type="InterPro" id="IPR036513">
    <property type="entry name" value="STAS_dom_sf"/>
</dbReference>
<dbReference type="Proteomes" id="UP000544872">
    <property type="component" value="Unassembled WGS sequence"/>
</dbReference>
<gene>
    <name evidence="8" type="ORF">FHS48_001042</name>
</gene>
<keyword evidence="2 5" id="KW-0812">Transmembrane</keyword>
<feature type="transmembrane region" description="Helical" evidence="5">
    <location>
        <begin position="197"/>
        <end position="219"/>
    </location>
</feature>
<dbReference type="EMBL" id="JACIIX010000003">
    <property type="protein sequence ID" value="MBB6209634.1"/>
    <property type="molecule type" value="Genomic_DNA"/>
</dbReference>
<organism evidence="8 9">
    <name type="scientific">Novispirillum itersonii</name>
    <name type="common">Aquaspirillum itersonii</name>
    <dbReference type="NCBI Taxonomy" id="189"/>
    <lineage>
        <taxon>Bacteria</taxon>
        <taxon>Pseudomonadati</taxon>
        <taxon>Pseudomonadota</taxon>
        <taxon>Alphaproteobacteria</taxon>
        <taxon>Rhodospirillales</taxon>
        <taxon>Novispirillaceae</taxon>
        <taxon>Novispirillum</taxon>
    </lineage>
</organism>
<evidence type="ECO:0000256" key="3">
    <source>
        <dbReference type="ARBA" id="ARBA00022989"/>
    </source>
</evidence>
<dbReference type="SUPFAM" id="SSF51206">
    <property type="entry name" value="cAMP-binding domain-like"/>
    <property type="match status" value="1"/>
</dbReference>
<feature type="transmembrane region" description="Helical" evidence="5">
    <location>
        <begin position="100"/>
        <end position="118"/>
    </location>
</feature>
<dbReference type="InterPro" id="IPR052706">
    <property type="entry name" value="Membrane-Transporter-like"/>
</dbReference>
<dbReference type="CDD" id="cd07042">
    <property type="entry name" value="STAS_SulP_like_sulfate_transporter"/>
    <property type="match status" value="1"/>
</dbReference>
<dbReference type="PANTHER" id="PTHR43310">
    <property type="entry name" value="SULFATE TRANSPORTER YBAR-RELATED"/>
    <property type="match status" value="1"/>
</dbReference>
<evidence type="ECO:0000259" key="6">
    <source>
        <dbReference type="PROSITE" id="PS50042"/>
    </source>
</evidence>
<feature type="domain" description="STAS" evidence="7">
    <location>
        <begin position="458"/>
        <end position="573"/>
    </location>
</feature>
<dbReference type="CDD" id="cd00038">
    <property type="entry name" value="CAP_ED"/>
    <property type="match status" value="1"/>
</dbReference>
<dbReference type="Gene3D" id="2.60.120.10">
    <property type="entry name" value="Jelly Rolls"/>
    <property type="match status" value="1"/>
</dbReference>
<dbReference type="Pfam" id="PF00916">
    <property type="entry name" value="Sulfate_transp"/>
    <property type="match status" value="1"/>
</dbReference>
<keyword evidence="9" id="KW-1185">Reference proteome</keyword>
<dbReference type="GO" id="GO:0016020">
    <property type="term" value="C:membrane"/>
    <property type="evidence" value="ECO:0007669"/>
    <property type="project" value="UniProtKB-SubCell"/>
</dbReference>
<feature type="transmembrane region" description="Helical" evidence="5">
    <location>
        <begin position="171"/>
        <end position="190"/>
    </location>
</feature>
<dbReference type="PROSITE" id="PS50042">
    <property type="entry name" value="CNMP_BINDING_3"/>
    <property type="match status" value="1"/>
</dbReference>
<evidence type="ECO:0000259" key="7">
    <source>
        <dbReference type="PROSITE" id="PS50801"/>
    </source>
</evidence>
<dbReference type="PROSITE" id="PS00888">
    <property type="entry name" value="CNMP_BINDING_1"/>
    <property type="match status" value="1"/>
</dbReference>
<evidence type="ECO:0000256" key="5">
    <source>
        <dbReference type="SAM" id="Phobius"/>
    </source>
</evidence>
<feature type="transmembrane region" description="Helical" evidence="5">
    <location>
        <begin position="253"/>
        <end position="278"/>
    </location>
</feature>
<dbReference type="InterPro" id="IPR018490">
    <property type="entry name" value="cNMP-bd_dom_sf"/>
</dbReference>
<evidence type="ECO:0000256" key="1">
    <source>
        <dbReference type="ARBA" id="ARBA00004141"/>
    </source>
</evidence>
<protein>
    <submittedName>
        <fullName evidence="8">SulP family sulfate permease</fullName>
    </submittedName>
</protein>
<dbReference type="Gene3D" id="3.30.750.24">
    <property type="entry name" value="STAS domain"/>
    <property type="match status" value="1"/>
</dbReference>
<feature type="transmembrane region" description="Helical" evidence="5">
    <location>
        <begin position="358"/>
        <end position="378"/>
    </location>
</feature>
<accession>A0A7W9ZGI4</accession>
<dbReference type="Pfam" id="PF01740">
    <property type="entry name" value="STAS"/>
    <property type="match status" value="1"/>
</dbReference>
<evidence type="ECO:0000256" key="2">
    <source>
        <dbReference type="ARBA" id="ARBA00022692"/>
    </source>
</evidence>
<sequence length="734" mass="76983">MKRYLAPAMLGLFAGVDTLGSGIAFATLLFPGVLAAGLGTGVGIILVSAAVLSLILAWRSTCPNGIPLVQETSIAILASAIAGLLPALTALPPEARTNTVLAILGVSTAMTGLLFWLFGRLRLGALVRFLPYPVIAGFLAGSGWLLVEGGLMMITGEHGLLASARHLGDPLVQAKLIPAALFAGLMVVVLRRSSHPLAASGLMIGGAVAFYGLLSLWGIPPEQARNWTWLPTVPGDGQVSLPLPTTLISGADWSAVASVIPAMISAALLNMLGLLLNLSGLELAQGKEIDTNAELRTSGIANLLAGGLGGASGYVGLSVTLLADRIGATGRSAGVATAIVILAGVAWASSLAAAMPTFLSGGLMLFLGLELLLEWLVASRRTLPRRDWMIIPAILAATIFTGFLTGLAVGLAISVILFVYTYSRQPVIRLTADGRTLRSSVDRAPAASHALNSLGTRLLVLRLQGYLFFGTVEQVVTEVKAHLTAPDSPSRTVLILDFRHVSGLDSAAVSGFSRICGLARGLGLLVVFSHLSLPVQASLRRSGLSLATPDAAAQQPLPQALMMADLDHALEYSENILLGQHGDLSQTPAPMVQHLRDLIGNHPRLPDMVTAMTRRVLTPGETLIRAGETADELYVLAAGQVKVQIALPDGRSLRLRTMTAGAIVGEIAHYLGGRRTADVIVETPVTLYCLSRQHLMHLEEADSGLALLFHRLLAVTLAEKLVLANRQIQSLQQA</sequence>
<comment type="subcellular location">
    <subcellularLocation>
        <location evidence="1">Membrane</location>
        <topology evidence="1">Multi-pass membrane protein</topology>
    </subcellularLocation>
</comment>
<dbReference type="InterPro" id="IPR002645">
    <property type="entry name" value="STAS_dom"/>
</dbReference>
<dbReference type="PROSITE" id="PS50801">
    <property type="entry name" value="STAS"/>
    <property type="match status" value="1"/>
</dbReference>
<dbReference type="AlphaFoldDB" id="A0A7W9ZGI4"/>
<reference evidence="8 9" key="1">
    <citation type="submission" date="2020-08" db="EMBL/GenBank/DDBJ databases">
        <title>Genomic Encyclopedia of Type Strains, Phase IV (KMG-IV): sequencing the most valuable type-strain genomes for metagenomic binning, comparative biology and taxonomic classification.</title>
        <authorList>
            <person name="Goeker M."/>
        </authorList>
    </citation>
    <scope>NUCLEOTIDE SEQUENCE [LARGE SCALE GENOMIC DNA]</scope>
    <source>
        <strain evidence="8 9">DSM 11590</strain>
    </source>
</reference>
<name>A0A7W9ZGI4_NOVIT</name>
<keyword evidence="3 5" id="KW-1133">Transmembrane helix</keyword>
<feature type="transmembrane region" description="Helical" evidence="5">
    <location>
        <begin position="68"/>
        <end position="88"/>
    </location>
</feature>
<dbReference type="Pfam" id="PF00027">
    <property type="entry name" value="cNMP_binding"/>
    <property type="match status" value="1"/>
</dbReference>